<keyword evidence="2" id="KW-0732">Signal</keyword>
<gene>
    <name evidence="3" type="ORF">Vafri_12771</name>
</gene>
<feature type="transmembrane region" description="Helical" evidence="1">
    <location>
        <begin position="44"/>
        <end position="63"/>
    </location>
</feature>
<dbReference type="PROSITE" id="PS51257">
    <property type="entry name" value="PROKAR_LIPOPROTEIN"/>
    <property type="match status" value="1"/>
</dbReference>
<comment type="caution">
    <text evidence="3">The sequence shown here is derived from an EMBL/GenBank/DDBJ whole genome shotgun (WGS) entry which is preliminary data.</text>
</comment>
<dbReference type="EMBL" id="BNCO01000028">
    <property type="protein sequence ID" value="GIL57566.1"/>
    <property type="molecule type" value="Genomic_DNA"/>
</dbReference>
<feature type="signal peptide" evidence="2">
    <location>
        <begin position="1"/>
        <end position="26"/>
    </location>
</feature>
<keyword evidence="1" id="KW-0812">Transmembrane</keyword>
<evidence type="ECO:0000256" key="2">
    <source>
        <dbReference type="SAM" id="SignalP"/>
    </source>
</evidence>
<keyword evidence="1" id="KW-0472">Membrane</keyword>
<reference evidence="3" key="1">
    <citation type="journal article" date="2021" name="Proc. Natl. Acad. Sci. U.S.A.">
        <title>Three genomes in the algal genus Volvox reveal the fate of a haploid sex-determining region after a transition to homothallism.</title>
        <authorList>
            <person name="Yamamoto K."/>
            <person name="Hamaji T."/>
            <person name="Kawai-Toyooka H."/>
            <person name="Matsuzaki R."/>
            <person name="Takahashi F."/>
            <person name="Nishimura Y."/>
            <person name="Kawachi M."/>
            <person name="Noguchi H."/>
            <person name="Minakuchi Y."/>
            <person name="Umen J.G."/>
            <person name="Toyoda A."/>
            <person name="Nozaki H."/>
        </authorList>
    </citation>
    <scope>NUCLEOTIDE SEQUENCE</scope>
    <source>
        <strain evidence="3">NIES-3780</strain>
    </source>
</reference>
<evidence type="ECO:0000256" key="1">
    <source>
        <dbReference type="SAM" id="Phobius"/>
    </source>
</evidence>
<protein>
    <submittedName>
        <fullName evidence="3">Uncharacterized protein</fullName>
    </submittedName>
</protein>
<keyword evidence="4" id="KW-1185">Reference proteome</keyword>
<evidence type="ECO:0000313" key="4">
    <source>
        <dbReference type="Proteomes" id="UP000747399"/>
    </source>
</evidence>
<keyword evidence="1" id="KW-1133">Transmembrane helix</keyword>
<feature type="chain" id="PRO_5035177079" evidence="2">
    <location>
        <begin position="27"/>
        <end position="139"/>
    </location>
</feature>
<dbReference type="Proteomes" id="UP000747399">
    <property type="component" value="Unassembled WGS sequence"/>
</dbReference>
<accession>A0A8J4BBT4</accession>
<sequence>MSSAGRRLYFMLVFSVLNIGLGCSSAHGIRFESPSAIHTFNLATELHVLLLLLLLLLLVLVLVRAVCATPPSSTDPWVTRALQHHPPRVVVGAMGWTRVKEGRVRSEASSPHAADVACSEGCAVARIISRRPTGIPAGP</sequence>
<evidence type="ECO:0000313" key="3">
    <source>
        <dbReference type="EMBL" id="GIL57566.1"/>
    </source>
</evidence>
<proteinExistence type="predicted"/>
<name>A0A8J4BBT4_9CHLO</name>
<organism evidence="3 4">
    <name type="scientific">Volvox africanus</name>
    <dbReference type="NCBI Taxonomy" id="51714"/>
    <lineage>
        <taxon>Eukaryota</taxon>
        <taxon>Viridiplantae</taxon>
        <taxon>Chlorophyta</taxon>
        <taxon>core chlorophytes</taxon>
        <taxon>Chlorophyceae</taxon>
        <taxon>CS clade</taxon>
        <taxon>Chlamydomonadales</taxon>
        <taxon>Volvocaceae</taxon>
        <taxon>Volvox</taxon>
    </lineage>
</organism>
<dbReference type="AlphaFoldDB" id="A0A8J4BBT4"/>